<name>A0A414F777_9BACE</name>
<protein>
    <submittedName>
        <fullName evidence="2">Transposase</fullName>
    </submittedName>
</protein>
<evidence type="ECO:0000259" key="1">
    <source>
        <dbReference type="Pfam" id="PF03050"/>
    </source>
</evidence>
<reference evidence="2" key="2">
    <citation type="submission" date="2023-07" db="EMBL/GenBank/DDBJ databases">
        <title>Whole Genome Sequencing of Colonoscopy isolates.</title>
        <authorList>
            <person name="Surve S.V."/>
            <person name="Valls R.A."/>
            <person name="Barrak K.E."/>
            <person name="Gardner T.B."/>
            <person name="O'Toole G.A."/>
        </authorList>
    </citation>
    <scope>NUCLEOTIDE SEQUENCE</scope>
    <source>
        <strain evidence="2">GP0119</strain>
    </source>
</reference>
<dbReference type="EMBL" id="QSJD01000051">
    <property type="protein sequence ID" value="RHD42387.1"/>
    <property type="molecule type" value="Genomic_DNA"/>
</dbReference>
<accession>A0A414F777</accession>
<reference evidence="3 4" key="1">
    <citation type="submission" date="2018-08" db="EMBL/GenBank/DDBJ databases">
        <title>A genome reference for cultivated species of the human gut microbiota.</title>
        <authorList>
            <person name="Zou Y."/>
            <person name="Xue W."/>
            <person name="Luo G."/>
        </authorList>
    </citation>
    <scope>NUCLEOTIDE SEQUENCE [LARGE SCALE GENOMIC DNA]</scope>
    <source>
        <strain evidence="3 4">AM31-16AC</strain>
    </source>
</reference>
<sequence length="52" mass="6086">MTQRALNYIQKEWKAMRNVLKLGDVELSNNLCEQMIRHVKINLKNSLNIGSE</sequence>
<evidence type="ECO:0000313" key="2">
    <source>
        <dbReference type="EMBL" id="MDO6358533.1"/>
    </source>
</evidence>
<dbReference type="InterPro" id="IPR004291">
    <property type="entry name" value="Transposase_IS66_central"/>
</dbReference>
<organism evidence="3 4">
    <name type="scientific">Bacteroides caccae</name>
    <dbReference type="NCBI Taxonomy" id="47678"/>
    <lineage>
        <taxon>Bacteria</taxon>
        <taxon>Pseudomonadati</taxon>
        <taxon>Bacteroidota</taxon>
        <taxon>Bacteroidia</taxon>
        <taxon>Bacteroidales</taxon>
        <taxon>Bacteroidaceae</taxon>
        <taxon>Bacteroides</taxon>
    </lineage>
</organism>
<evidence type="ECO:0000313" key="4">
    <source>
        <dbReference type="Proteomes" id="UP000284689"/>
    </source>
</evidence>
<feature type="domain" description="Transposase IS66 central" evidence="1">
    <location>
        <begin position="3"/>
        <end position="52"/>
    </location>
</feature>
<comment type="caution">
    <text evidence="3">The sequence shown here is derived from an EMBL/GenBank/DDBJ whole genome shotgun (WGS) entry which is preliminary data.</text>
</comment>
<dbReference type="Proteomes" id="UP000284689">
    <property type="component" value="Unassembled WGS sequence"/>
</dbReference>
<dbReference type="AlphaFoldDB" id="A0A414F777"/>
<proteinExistence type="predicted"/>
<dbReference type="RefSeq" id="WP_122265156.1">
    <property type="nucleotide sequence ID" value="NZ_CAXYLJ010000041.1"/>
</dbReference>
<dbReference type="Proteomes" id="UP001170023">
    <property type="component" value="Unassembled WGS sequence"/>
</dbReference>
<dbReference type="EMBL" id="JAUONL010000009">
    <property type="protein sequence ID" value="MDO6358533.1"/>
    <property type="molecule type" value="Genomic_DNA"/>
</dbReference>
<dbReference type="Pfam" id="PF03050">
    <property type="entry name" value="DDE_Tnp_IS66"/>
    <property type="match status" value="1"/>
</dbReference>
<evidence type="ECO:0000313" key="3">
    <source>
        <dbReference type="EMBL" id="RHD42387.1"/>
    </source>
</evidence>
<gene>
    <name evidence="3" type="ORF">DW794_20395</name>
    <name evidence="2" type="ORF">Q4469_12690</name>
</gene>